<comment type="catalytic activity">
    <reaction evidence="18">
        <text>ATP + H2O = ADP + phosphate + H(+)</text>
        <dbReference type="Rhea" id="RHEA:13065"/>
        <dbReference type="ChEBI" id="CHEBI:15377"/>
        <dbReference type="ChEBI" id="CHEBI:15378"/>
        <dbReference type="ChEBI" id="CHEBI:30616"/>
        <dbReference type="ChEBI" id="CHEBI:43474"/>
        <dbReference type="ChEBI" id="CHEBI:456216"/>
    </reaction>
</comment>
<evidence type="ECO:0000256" key="10">
    <source>
        <dbReference type="ARBA" id="ARBA00022741"/>
    </source>
</evidence>
<comment type="subcellular location">
    <subcellularLocation>
        <location evidence="2">Cell inner membrane</location>
        <topology evidence="2">Multi-pass membrane protein</topology>
    </subcellularLocation>
</comment>
<keyword evidence="13" id="KW-1278">Translocase</keyword>
<dbReference type="SUPFAM" id="SSF81665">
    <property type="entry name" value="Calcium ATPase, transmembrane domain M"/>
    <property type="match status" value="1"/>
</dbReference>
<dbReference type="InterPro" id="IPR001757">
    <property type="entry name" value="P_typ_ATPase"/>
</dbReference>
<feature type="transmembrane region" description="Helical" evidence="19">
    <location>
        <begin position="49"/>
        <end position="67"/>
    </location>
</feature>
<dbReference type="InterPro" id="IPR006068">
    <property type="entry name" value="ATPase_P-typ_cation-transptr_C"/>
</dbReference>
<dbReference type="Pfam" id="PF00689">
    <property type="entry name" value="Cation_ATPase_C"/>
    <property type="match status" value="1"/>
</dbReference>
<organism evidence="21 23">
    <name type="scientific">Curtobacterium luteum</name>
    <dbReference type="NCBI Taxonomy" id="33881"/>
    <lineage>
        <taxon>Bacteria</taxon>
        <taxon>Bacillati</taxon>
        <taxon>Actinomycetota</taxon>
        <taxon>Actinomycetes</taxon>
        <taxon>Micrococcales</taxon>
        <taxon>Microbacteriaceae</taxon>
        <taxon>Curtobacterium</taxon>
    </lineage>
</organism>
<dbReference type="EMBL" id="BMOI01000001">
    <property type="protein sequence ID" value="GGK89819.1"/>
    <property type="molecule type" value="Genomic_DNA"/>
</dbReference>
<dbReference type="InterPro" id="IPR044492">
    <property type="entry name" value="P_typ_ATPase_HD_dom"/>
</dbReference>
<dbReference type="InterPro" id="IPR023298">
    <property type="entry name" value="ATPase_P-typ_TM_dom_sf"/>
</dbReference>
<dbReference type="Proteomes" id="UP000746584">
    <property type="component" value="Unassembled WGS sequence"/>
</dbReference>
<dbReference type="PROSITE" id="PS00154">
    <property type="entry name" value="ATPASE_E1_E2"/>
    <property type="match status" value="1"/>
</dbReference>
<dbReference type="EMBL" id="JAFBCG010000001">
    <property type="protein sequence ID" value="MBM7801524.1"/>
    <property type="molecule type" value="Genomic_DNA"/>
</dbReference>
<dbReference type="SUPFAM" id="SSF56784">
    <property type="entry name" value="HAD-like"/>
    <property type="match status" value="1"/>
</dbReference>
<feature type="transmembrane region" description="Helical" evidence="19">
    <location>
        <begin position="223"/>
        <end position="243"/>
    </location>
</feature>
<dbReference type="SMART" id="SM00831">
    <property type="entry name" value="Cation_ATPase_N"/>
    <property type="match status" value="1"/>
</dbReference>
<evidence type="ECO:0000256" key="3">
    <source>
        <dbReference type="ARBA" id="ARBA00008746"/>
    </source>
</evidence>
<evidence type="ECO:0000256" key="16">
    <source>
        <dbReference type="ARBA" id="ARBA00029806"/>
    </source>
</evidence>
<evidence type="ECO:0000256" key="19">
    <source>
        <dbReference type="SAM" id="Phobius"/>
    </source>
</evidence>
<evidence type="ECO:0000256" key="13">
    <source>
        <dbReference type="ARBA" id="ARBA00022967"/>
    </source>
</evidence>
<dbReference type="InterPro" id="IPR023299">
    <property type="entry name" value="ATPase_P-typ_cyto_dom_N"/>
</dbReference>
<dbReference type="InterPro" id="IPR036412">
    <property type="entry name" value="HAD-like_sf"/>
</dbReference>
<dbReference type="NCBIfam" id="TIGR01494">
    <property type="entry name" value="ATPase_P-type"/>
    <property type="match status" value="2"/>
</dbReference>
<feature type="transmembrane region" description="Helical" evidence="19">
    <location>
        <begin position="728"/>
        <end position="748"/>
    </location>
</feature>
<dbReference type="InterPro" id="IPR006415">
    <property type="entry name" value="P-type_ATPase_IIIB"/>
</dbReference>
<dbReference type="Gene3D" id="3.40.1110.10">
    <property type="entry name" value="Calcium-transporting ATPase, cytoplasmic domain N"/>
    <property type="match status" value="1"/>
</dbReference>
<keyword evidence="8" id="KW-0597">Phosphoprotein</keyword>
<keyword evidence="24" id="KW-1185">Reference proteome</keyword>
<dbReference type="GO" id="GO:0016887">
    <property type="term" value="F:ATP hydrolysis activity"/>
    <property type="evidence" value="ECO:0007669"/>
    <property type="project" value="InterPro"/>
</dbReference>
<dbReference type="SUPFAM" id="SSF81653">
    <property type="entry name" value="Calcium ATPase, transduction domain A"/>
    <property type="match status" value="1"/>
</dbReference>
<keyword evidence="9 19" id="KW-0812">Transmembrane</keyword>
<evidence type="ECO:0000259" key="20">
    <source>
        <dbReference type="SMART" id="SM00831"/>
    </source>
</evidence>
<dbReference type="GO" id="GO:0005524">
    <property type="term" value="F:ATP binding"/>
    <property type="evidence" value="ECO:0007669"/>
    <property type="project" value="UniProtKB-KW"/>
</dbReference>
<dbReference type="Gene3D" id="2.70.150.10">
    <property type="entry name" value="Calcium-transporting ATPase, cytoplasmic transduction domain A"/>
    <property type="match status" value="1"/>
</dbReference>
<dbReference type="GO" id="GO:0015444">
    <property type="term" value="F:P-type magnesium transporter activity"/>
    <property type="evidence" value="ECO:0007669"/>
    <property type="project" value="UniProtKB-EC"/>
</dbReference>
<dbReference type="Pfam" id="PF00690">
    <property type="entry name" value="Cation_ATPase_N"/>
    <property type="match status" value="1"/>
</dbReference>
<dbReference type="SFLD" id="SFLDS00003">
    <property type="entry name" value="Haloacid_Dehalogenase"/>
    <property type="match status" value="1"/>
</dbReference>
<sequence>MNGPTSTAPTADLAEGLTSTAAAARLAEDGPNAVGTSAPSLVRTIAGQFRNVVLLLLLATAVVSAVLGQVQDAVVITVILLTSVGLGTVNEYRSALVSSAMADQLRHTARALRDGVWTTVDVRDVVVGDLVRLGVGSVVPADAALVSAQDLQLDESVLTGESRPVEHRTDESVLQGAVVVAGSGDARVTATGRATEFGGIAAGLRSRAPETAFQAGLARFSMLLVWVAVSLMVLIVVAGIAFSRPLLTTVLFALAIAVGVTPQLLPAVVSTALASGARLLKRSDVLVKRLVCVEDLGGVDVLVTDKTGTLTSGGLRFQDALDPSGRPASTLLGVARVTVPPDVRADGAAGSVADVLDREILDASAANAARNGSPVVLATRPFDHERMTSSALVLEHDGSRRLVVKGAPDVVLARCSDVAPAGQETLQRLLAAGHRVLAVATAAVPRATTTADPIAVSSAFVLEGFLVFEDPPRAGVADAIGALRDLGVQVVVVTGDDPVVAAGLARDVGIPVGSALLGSEIGAAADQPLAALASRVLDAGVVARVRPADKAVVVRALRDAGRTVAFLGDGVNDALALHAADVGISVLSATDVARDAADVVLLDKRLDAVATAVRTGRRVFANTLKYVMMGTSSNIGNMLSAAVAASFLPFLPLLPAQVLLNNLIYDLGQLAIPTDRVDRERLTSPARWDVGAVRRFMLVFGPVSSLFDFITFAVLLGVVHAGPTEFRTVWFVESLLTQSLVVFVVRTNRVPSWRSRPGRWLTLGALGSAALGVVLPLSPIGVLVDFAPLPGSLLAVVAVIAVVYLLLVEGLKAFAFRYVFRNDLGAHRTAHHVRRFAARFGRTR</sequence>
<evidence type="ECO:0000256" key="11">
    <source>
        <dbReference type="ARBA" id="ARBA00022840"/>
    </source>
</evidence>
<evidence type="ECO:0000313" key="23">
    <source>
        <dbReference type="Proteomes" id="UP000648535"/>
    </source>
</evidence>
<evidence type="ECO:0000313" key="24">
    <source>
        <dbReference type="Proteomes" id="UP000746584"/>
    </source>
</evidence>
<dbReference type="Pfam" id="PF00702">
    <property type="entry name" value="Hydrolase"/>
    <property type="match status" value="1"/>
</dbReference>
<dbReference type="InterPro" id="IPR018303">
    <property type="entry name" value="ATPase_P-typ_P_site"/>
</dbReference>
<evidence type="ECO:0000256" key="1">
    <source>
        <dbReference type="ARBA" id="ARBA00003954"/>
    </source>
</evidence>
<evidence type="ECO:0000256" key="18">
    <source>
        <dbReference type="ARBA" id="ARBA00049360"/>
    </source>
</evidence>
<feature type="transmembrane region" description="Helical" evidence="19">
    <location>
        <begin position="73"/>
        <end position="92"/>
    </location>
</feature>
<dbReference type="EC" id="7.2.2.14" evidence="4"/>
<reference evidence="21" key="2">
    <citation type="submission" date="2020-09" db="EMBL/GenBank/DDBJ databases">
        <authorList>
            <person name="Sun Q."/>
            <person name="Ohkuma M."/>
        </authorList>
    </citation>
    <scope>NUCLEOTIDE SEQUENCE</scope>
    <source>
        <strain evidence="21">JCM 1480</strain>
    </source>
</reference>
<evidence type="ECO:0000256" key="8">
    <source>
        <dbReference type="ARBA" id="ARBA00022553"/>
    </source>
</evidence>
<dbReference type="InterPro" id="IPR004014">
    <property type="entry name" value="ATPase_P-typ_cation-transptr_N"/>
</dbReference>
<evidence type="ECO:0000256" key="2">
    <source>
        <dbReference type="ARBA" id="ARBA00004429"/>
    </source>
</evidence>
<dbReference type="PANTHER" id="PTHR42861">
    <property type="entry name" value="CALCIUM-TRANSPORTING ATPASE"/>
    <property type="match status" value="1"/>
</dbReference>
<keyword evidence="11" id="KW-0067">ATP-binding</keyword>
<comment type="function">
    <text evidence="1">Mediates magnesium influx to the cytosol.</text>
</comment>
<reference evidence="21" key="1">
    <citation type="journal article" date="2014" name="Int. J. Syst. Evol. Microbiol.">
        <title>Complete genome sequence of Corynebacterium casei LMG S-19264T (=DSM 44701T), isolated from a smear-ripened cheese.</title>
        <authorList>
            <consortium name="US DOE Joint Genome Institute (JGI-PGF)"/>
            <person name="Walter F."/>
            <person name="Albersmeier A."/>
            <person name="Kalinowski J."/>
            <person name="Ruckert C."/>
        </authorList>
    </citation>
    <scope>NUCLEOTIDE SEQUENCE</scope>
    <source>
        <strain evidence="21">JCM 1480</strain>
    </source>
</reference>
<dbReference type="Proteomes" id="UP000648535">
    <property type="component" value="Unassembled WGS sequence"/>
</dbReference>
<keyword evidence="14 19" id="KW-1133">Transmembrane helix</keyword>
<evidence type="ECO:0000313" key="21">
    <source>
        <dbReference type="EMBL" id="GGK89819.1"/>
    </source>
</evidence>
<feature type="transmembrane region" description="Helical" evidence="19">
    <location>
        <begin position="760"/>
        <end position="780"/>
    </location>
</feature>
<name>A0A8H9KX41_9MICO</name>
<keyword evidence="10" id="KW-0547">Nucleotide-binding</keyword>
<feature type="transmembrane region" description="Helical" evidence="19">
    <location>
        <begin position="786"/>
        <end position="807"/>
    </location>
</feature>
<comment type="caution">
    <text evidence="21">The sequence shown here is derived from an EMBL/GenBank/DDBJ whole genome shotgun (WGS) entry which is preliminary data.</text>
</comment>
<evidence type="ECO:0000256" key="12">
    <source>
        <dbReference type="ARBA" id="ARBA00022842"/>
    </source>
</evidence>
<dbReference type="SFLD" id="SFLDF00027">
    <property type="entry name" value="p-type_atpase"/>
    <property type="match status" value="1"/>
</dbReference>
<reference evidence="22 24" key="3">
    <citation type="submission" date="2021-01" db="EMBL/GenBank/DDBJ databases">
        <title>Sequencing the genomes of 1000 actinobacteria strains.</title>
        <authorList>
            <person name="Klenk H.-P."/>
        </authorList>
    </citation>
    <scope>NUCLEOTIDE SEQUENCE [LARGE SCALE GENOMIC DNA]</scope>
    <source>
        <strain evidence="22 24">DSM 20542</strain>
    </source>
</reference>
<comment type="similarity">
    <text evidence="3">Belongs to the cation transport ATPase (P-type) (TC 3.A.3) family. Type IIIB subfamily.</text>
</comment>
<keyword evidence="12" id="KW-0460">Magnesium</keyword>
<dbReference type="InterPro" id="IPR023214">
    <property type="entry name" value="HAD_sf"/>
</dbReference>
<evidence type="ECO:0000256" key="5">
    <source>
        <dbReference type="ARBA" id="ARBA00013555"/>
    </source>
</evidence>
<protein>
    <recommendedName>
        <fullName evidence="5">Magnesium-transporting ATPase, P-type 1</fullName>
        <ecNumber evidence="4">7.2.2.14</ecNumber>
    </recommendedName>
    <alternativeName>
        <fullName evidence="16">Mg(2+) transport ATPase, P-type 1</fullName>
    </alternativeName>
</protein>
<keyword evidence="6" id="KW-1003">Cell membrane</keyword>
<dbReference type="AlphaFoldDB" id="A0A8H9KX41"/>
<accession>A0A8H9KX41</accession>
<feature type="domain" description="Cation-transporting P-type ATPase N-terminal" evidence="20">
    <location>
        <begin position="4"/>
        <end position="69"/>
    </location>
</feature>
<evidence type="ECO:0000256" key="6">
    <source>
        <dbReference type="ARBA" id="ARBA00022475"/>
    </source>
</evidence>
<evidence type="ECO:0000313" key="22">
    <source>
        <dbReference type="EMBL" id="MBM7801524.1"/>
    </source>
</evidence>
<evidence type="ECO:0000256" key="9">
    <source>
        <dbReference type="ARBA" id="ARBA00022692"/>
    </source>
</evidence>
<keyword evidence="7" id="KW-0997">Cell inner membrane</keyword>
<dbReference type="GO" id="GO:0005886">
    <property type="term" value="C:plasma membrane"/>
    <property type="evidence" value="ECO:0007669"/>
    <property type="project" value="UniProtKB-SubCell"/>
</dbReference>
<dbReference type="InterPro" id="IPR008250">
    <property type="entry name" value="ATPase_P-typ_transduc_dom_A_sf"/>
</dbReference>
<gene>
    <name evidence="21" type="ORF">GCM10009769_04820</name>
    <name evidence="22" type="ORF">JOE58_000775</name>
</gene>
<evidence type="ECO:0000256" key="17">
    <source>
        <dbReference type="ARBA" id="ARBA00047295"/>
    </source>
</evidence>
<dbReference type="InterPro" id="IPR059000">
    <property type="entry name" value="ATPase_P-type_domA"/>
</dbReference>
<evidence type="ECO:0000256" key="14">
    <source>
        <dbReference type="ARBA" id="ARBA00022989"/>
    </source>
</evidence>
<dbReference type="Gene3D" id="1.20.1110.10">
    <property type="entry name" value="Calcium-transporting ATPase, transmembrane domain"/>
    <property type="match status" value="1"/>
</dbReference>
<feature type="transmembrane region" description="Helical" evidence="19">
    <location>
        <begin position="696"/>
        <end position="722"/>
    </location>
</feature>
<proteinExistence type="inferred from homology"/>
<comment type="catalytic activity">
    <reaction evidence="17">
        <text>Mg(2+)(out) + ATP + H2O = Mg(2+)(in) + ADP + phosphate + H(+)</text>
        <dbReference type="Rhea" id="RHEA:10260"/>
        <dbReference type="ChEBI" id="CHEBI:15377"/>
        <dbReference type="ChEBI" id="CHEBI:15378"/>
        <dbReference type="ChEBI" id="CHEBI:18420"/>
        <dbReference type="ChEBI" id="CHEBI:30616"/>
        <dbReference type="ChEBI" id="CHEBI:43474"/>
        <dbReference type="ChEBI" id="CHEBI:456216"/>
        <dbReference type="EC" id="7.2.2.14"/>
    </reaction>
</comment>
<evidence type="ECO:0000256" key="7">
    <source>
        <dbReference type="ARBA" id="ARBA00022519"/>
    </source>
</evidence>
<dbReference type="PRINTS" id="PR01836">
    <property type="entry name" value="MGATPASE"/>
</dbReference>
<evidence type="ECO:0000256" key="15">
    <source>
        <dbReference type="ARBA" id="ARBA00023136"/>
    </source>
</evidence>
<dbReference type="Gene3D" id="3.40.50.1000">
    <property type="entry name" value="HAD superfamily/HAD-like"/>
    <property type="match status" value="1"/>
</dbReference>
<dbReference type="SFLD" id="SFLDG00002">
    <property type="entry name" value="C1.7:_P-type_atpase_like"/>
    <property type="match status" value="1"/>
</dbReference>
<keyword evidence="15 19" id="KW-0472">Membrane</keyword>
<feature type="transmembrane region" description="Helical" evidence="19">
    <location>
        <begin position="249"/>
        <end position="274"/>
    </location>
</feature>
<dbReference type="RefSeq" id="WP_042726681.1">
    <property type="nucleotide sequence ID" value="NZ_BMOI01000001.1"/>
</dbReference>
<dbReference type="Pfam" id="PF00122">
    <property type="entry name" value="E1-E2_ATPase"/>
    <property type="match status" value="1"/>
</dbReference>
<evidence type="ECO:0000256" key="4">
    <source>
        <dbReference type="ARBA" id="ARBA00012786"/>
    </source>
</evidence>